<evidence type="ECO:0000313" key="10">
    <source>
        <dbReference type="EMBL" id="HBK53587.1"/>
    </source>
</evidence>
<keyword evidence="5" id="KW-1278">Translocase</keyword>
<protein>
    <submittedName>
        <fullName evidence="10">Sodium-translocating pyrophosphatase</fullName>
    </submittedName>
</protein>
<evidence type="ECO:0000256" key="7">
    <source>
        <dbReference type="ARBA" id="ARBA00023065"/>
    </source>
</evidence>
<evidence type="ECO:0000256" key="6">
    <source>
        <dbReference type="ARBA" id="ARBA00022989"/>
    </source>
</evidence>
<comment type="subcellular location">
    <subcellularLocation>
        <location evidence="1">Endomembrane system</location>
        <topology evidence="1">Multi-pass membrane protein</topology>
    </subcellularLocation>
</comment>
<feature type="non-terminal residue" evidence="10">
    <location>
        <position position="1"/>
    </location>
</feature>
<sequence length="275" mass="29717">YYLEANDGAGNTFKATAKPVLIGTAVVGATTMIFSLILVIQSVLGVEPESILTILNPYTILGFICGGAVIYWFTGASTQAVTTGAYRAVEYIKKNIRLDEKASQKASTENSIEVVRICTQYAQAGMINIFIAIFSFAMAFACLSAPRTYEAPVALFVSYLISIALFGLFQAVFMANAGGCWDNAKKVVEVDMQEKGTPLHDATVVGDTVGDPFKDTSSVALNPIIKFTTLFGLLAMEIAISESFRDIAPVVGGIFLIIALFFVWRSFYGMRIPTE</sequence>
<keyword evidence="8 9" id="KW-0472">Membrane</keyword>
<feature type="transmembrane region" description="Helical" evidence="9">
    <location>
        <begin position="247"/>
        <end position="267"/>
    </location>
</feature>
<dbReference type="GO" id="GO:0009678">
    <property type="term" value="F:diphosphate hydrolysis-driven proton transmembrane transporter activity"/>
    <property type="evidence" value="ECO:0007669"/>
    <property type="project" value="InterPro"/>
</dbReference>
<accession>A0A354YZD1</accession>
<evidence type="ECO:0000256" key="1">
    <source>
        <dbReference type="ARBA" id="ARBA00004127"/>
    </source>
</evidence>
<dbReference type="InterPro" id="IPR004131">
    <property type="entry name" value="PPase-energised_H-pump"/>
</dbReference>
<dbReference type="Proteomes" id="UP000263273">
    <property type="component" value="Unassembled WGS sequence"/>
</dbReference>
<evidence type="ECO:0000256" key="4">
    <source>
        <dbReference type="ARBA" id="ARBA00022842"/>
    </source>
</evidence>
<dbReference type="EMBL" id="DNZF01000146">
    <property type="protein sequence ID" value="HBK53587.1"/>
    <property type="molecule type" value="Genomic_DNA"/>
</dbReference>
<keyword evidence="6 9" id="KW-1133">Transmembrane helix</keyword>
<feature type="transmembrane region" description="Helical" evidence="9">
    <location>
        <begin position="220"/>
        <end position="240"/>
    </location>
</feature>
<dbReference type="Pfam" id="PF03030">
    <property type="entry name" value="H_PPase"/>
    <property type="match status" value="1"/>
</dbReference>
<keyword evidence="7" id="KW-0406">Ion transport</keyword>
<evidence type="ECO:0000256" key="5">
    <source>
        <dbReference type="ARBA" id="ARBA00022967"/>
    </source>
</evidence>
<comment type="caution">
    <text evidence="10">The sequence shown here is derived from an EMBL/GenBank/DDBJ whole genome shotgun (WGS) entry which is preliminary data.</text>
</comment>
<evidence type="ECO:0000313" key="11">
    <source>
        <dbReference type="Proteomes" id="UP000263273"/>
    </source>
</evidence>
<feature type="transmembrane region" description="Helical" evidence="9">
    <location>
        <begin position="153"/>
        <end position="173"/>
    </location>
</feature>
<feature type="transmembrane region" description="Helical" evidence="9">
    <location>
        <begin position="121"/>
        <end position="141"/>
    </location>
</feature>
<keyword evidence="2" id="KW-0813">Transport</keyword>
<dbReference type="AlphaFoldDB" id="A0A354YZD1"/>
<feature type="transmembrane region" description="Helical" evidence="9">
    <location>
        <begin position="52"/>
        <end position="73"/>
    </location>
</feature>
<reference evidence="10 11" key="1">
    <citation type="journal article" date="2018" name="Nat. Biotechnol.">
        <title>A standardized bacterial taxonomy based on genome phylogeny substantially revises the tree of life.</title>
        <authorList>
            <person name="Parks D.H."/>
            <person name="Chuvochina M."/>
            <person name="Waite D.W."/>
            <person name="Rinke C."/>
            <person name="Skarshewski A."/>
            <person name="Chaumeil P.A."/>
            <person name="Hugenholtz P."/>
        </authorList>
    </citation>
    <scope>NUCLEOTIDE SEQUENCE [LARGE SCALE GENOMIC DNA]</scope>
    <source>
        <strain evidence="10">UBA10948</strain>
    </source>
</reference>
<evidence type="ECO:0000256" key="9">
    <source>
        <dbReference type="SAM" id="Phobius"/>
    </source>
</evidence>
<dbReference type="GO" id="GO:0016020">
    <property type="term" value="C:membrane"/>
    <property type="evidence" value="ECO:0007669"/>
    <property type="project" value="InterPro"/>
</dbReference>
<keyword evidence="4" id="KW-0460">Magnesium</keyword>
<dbReference type="PANTHER" id="PTHR31998">
    <property type="entry name" value="K(+)-INSENSITIVE PYROPHOSPHATE-ENERGIZED PROTON PUMP"/>
    <property type="match status" value="1"/>
</dbReference>
<dbReference type="GO" id="GO:0012505">
    <property type="term" value="C:endomembrane system"/>
    <property type="evidence" value="ECO:0007669"/>
    <property type="project" value="UniProtKB-SubCell"/>
</dbReference>
<proteinExistence type="predicted"/>
<keyword evidence="3 9" id="KW-0812">Transmembrane</keyword>
<dbReference type="GO" id="GO:0004427">
    <property type="term" value="F:inorganic diphosphate phosphatase activity"/>
    <property type="evidence" value="ECO:0007669"/>
    <property type="project" value="InterPro"/>
</dbReference>
<evidence type="ECO:0000256" key="8">
    <source>
        <dbReference type="ARBA" id="ARBA00023136"/>
    </source>
</evidence>
<feature type="transmembrane region" description="Helical" evidence="9">
    <location>
        <begin position="20"/>
        <end position="40"/>
    </location>
</feature>
<organism evidence="10 11">
    <name type="scientific">Syntrophomonas wolfei</name>
    <dbReference type="NCBI Taxonomy" id="863"/>
    <lineage>
        <taxon>Bacteria</taxon>
        <taxon>Bacillati</taxon>
        <taxon>Bacillota</taxon>
        <taxon>Clostridia</taxon>
        <taxon>Eubacteriales</taxon>
        <taxon>Syntrophomonadaceae</taxon>
        <taxon>Syntrophomonas</taxon>
    </lineage>
</organism>
<evidence type="ECO:0000256" key="3">
    <source>
        <dbReference type="ARBA" id="ARBA00022692"/>
    </source>
</evidence>
<name>A0A354YZD1_9FIRM</name>
<evidence type="ECO:0000256" key="2">
    <source>
        <dbReference type="ARBA" id="ARBA00022448"/>
    </source>
</evidence>
<gene>
    <name evidence="10" type="ORF">DDZ44_06605</name>
</gene>